<sequence length="138" mass="14464">MRIICSHEHLVPLSLPPAPRSRPPSPLSSRVSASSCAAPALSAAFRAAHYLPAALLSDVAAALDLPSPVLQNAAVSSILALLTSHDGDPRLLSAENRARVAALYMPLLSVAMDACPLLSRPGNASSGQWRFTLTYSKL</sequence>
<dbReference type="PANTHER" id="PTHR23317">
    <property type="entry name" value="DEDICATOR OF CYTOKINESIS DOCK"/>
    <property type="match status" value="1"/>
</dbReference>
<keyword evidence="2" id="KW-1185">Reference proteome</keyword>
<reference evidence="1 2" key="1">
    <citation type="submission" date="2021-06" db="EMBL/GenBank/DDBJ databases">
        <title>A haploid diamondback moth (Plutella xylostella L.) genome assembly resolves 31 chromosomes and identifies a diamide resistance mutation.</title>
        <authorList>
            <person name="Ward C.M."/>
            <person name="Perry K.D."/>
            <person name="Baker G."/>
            <person name="Powis K."/>
            <person name="Heckel D.G."/>
            <person name="Baxter S.W."/>
        </authorList>
    </citation>
    <scope>NUCLEOTIDE SEQUENCE [LARGE SCALE GENOMIC DNA]</scope>
    <source>
        <strain evidence="1 2">LV</strain>
        <tissue evidence="1">Single pupa</tissue>
    </source>
</reference>
<protein>
    <submittedName>
        <fullName evidence="1">Uncharacterized protein</fullName>
    </submittedName>
</protein>
<comment type="caution">
    <text evidence="1">The sequence shown here is derived from an EMBL/GenBank/DDBJ whole genome shotgun (WGS) entry which is preliminary data.</text>
</comment>
<proteinExistence type="predicted"/>
<accession>A0ABQ7R3G9</accession>
<dbReference type="Proteomes" id="UP000823941">
    <property type="component" value="Chromosome 4"/>
</dbReference>
<evidence type="ECO:0000313" key="2">
    <source>
        <dbReference type="Proteomes" id="UP000823941"/>
    </source>
</evidence>
<gene>
    <name evidence="1" type="ORF">JYU34_002914</name>
</gene>
<dbReference type="InterPro" id="IPR026791">
    <property type="entry name" value="DOCK"/>
</dbReference>
<dbReference type="EMBL" id="JAHIBW010000004">
    <property type="protein sequence ID" value="KAG7311831.1"/>
    <property type="molecule type" value="Genomic_DNA"/>
</dbReference>
<evidence type="ECO:0000313" key="1">
    <source>
        <dbReference type="EMBL" id="KAG7311831.1"/>
    </source>
</evidence>
<dbReference type="PANTHER" id="PTHR23317:SF76">
    <property type="entry name" value="LD20667P"/>
    <property type="match status" value="1"/>
</dbReference>
<name>A0ABQ7R3G9_PLUXY</name>
<organism evidence="1 2">
    <name type="scientific">Plutella xylostella</name>
    <name type="common">Diamondback moth</name>
    <name type="synonym">Plutella maculipennis</name>
    <dbReference type="NCBI Taxonomy" id="51655"/>
    <lineage>
        <taxon>Eukaryota</taxon>
        <taxon>Metazoa</taxon>
        <taxon>Ecdysozoa</taxon>
        <taxon>Arthropoda</taxon>
        <taxon>Hexapoda</taxon>
        <taxon>Insecta</taxon>
        <taxon>Pterygota</taxon>
        <taxon>Neoptera</taxon>
        <taxon>Endopterygota</taxon>
        <taxon>Lepidoptera</taxon>
        <taxon>Glossata</taxon>
        <taxon>Ditrysia</taxon>
        <taxon>Yponomeutoidea</taxon>
        <taxon>Plutellidae</taxon>
        <taxon>Plutella</taxon>
    </lineage>
</organism>